<evidence type="ECO:0000313" key="3">
    <source>
        <dbReference type="EMBL" id="WDR02331.1"/>
    </source>
</evidence>
<reference evidence="3 4" key="1">
    <citation type="submission" date="2023-02" db="EMBL/GenBank/DDBJ databases">
        <title>Devosia algicola sp. nov., isolated from the phycosphere of marine algae.</title>
        <authorList>
            <person name="Kim J.M."/>
            <person name="Lee J.K."/>
            <person name="Choi B.J."/>
            <person name="Bayburt H."/>
            <person name="Jeon C.O."/>
        </authorList>
    </citation>
    <scope>NUCLEOTIDE SEQUENCE [LARGE SCALE GENOMIC DNA]</scope>
    <source>
        <strain evidence="3 4">G20-9</strain>
    </source>
</reference>
<sequence>MTKNSYSRKIAHGAAALALLVAGGFAFTTPASASTQNCMMLENPPVSLTQELSTDEQSAINARITQCQEAQAKTQQVDQHFAKSTDRDMTSTPASTVLY</sequence>
<feature type="region of interest" description="Disordered" evidence="1">
    <location>
        <begin position="76"/>
        <end position="99"/>
    </location>
</feature>
<gene>
    <name evidence="3" type="ORF">PSQ19_17160</name>
</gene>
<proteinExistence type="predicted"/>
<evidence type="ECO:0008006" key="5">
    <source>
        <dbReference type="Google" id="ProtNLM"/>
    </source>
</evidence>
<organism evidence="3 4">
    <name type="scientific">Devosia algicola</name>
    <dbReference type="NCBI Taxonomy" id="3026418"/>
    <lineage>
        <taxon>Bacteria</taxon>
        <taxon>Pseudomonadati</taxon>
        <taxon>Pseudomonadota</taxon>
        <taxon>Alphaproteobacteria</taxon>
        <taxon>Hyphomicrobiales</taxon>
        <taxon>Devosiaceae</taxon>
        <taxon>Devosia</taxon>
    </lineage>
</organism>
<keyword evidence="2" id="KW-0732">Signal</keyword>
<name>A0ABY7YM07_9HYPH</name>
<dbReference type="RefSeq" id="WP_282218736.1">
    <property type="nucleotide sequence ID" value="NZ_CP118246.1"/>
</dbReference>
<keyword evidence="4" id="KW-1185">Reference proteome</keyword>
<evidence type="ECO:0000256" key="2">
    <source>
        <dbReference type="SAM" id="SignalP"/>
    </source>
</evidence>
<feature type="compositionally biased region" description="Polar residues" evidence="1">
    <location>
        <begin position="90"/>
        <end position="99"/>
    </location>
</feature>
<dbReference type="EMBL" id="CP118246">
    <property type="protein sequence ID" value="WDR02331.1"/>
    <property type="molecule type" value="Genomic_DNA"/>
</dbReference>
<protein>
    <recommendedName>
        <fullName evidence="5">Secreted protein</fullName>
    </recommendedName>
</protein>
<evidence type="ECO:0000313" key="4">
    <source>
        <dbReference type="Proteomes" id="UP001220530"/>
    </source>
</evidence>
<accession>A0ABY7YM07</accession>
<feature type="compositionally biased region" description="Basic and acidic residues" evidence="1">
    <location>
        <begin position="80"/>
        <end position="89"/>
    </location>
</feature>
<feature type="chain" id="PRO_5046919903" description="Secreted protein" evidence="2">
    <location>
        <begin position="34"/>
        <end position="99"/>
    </location>
</feature>
<dbReference type="Proteomes" id="UP001220530">
    <property type="component" value="Chromosome"/>
</dbReference>
<feature type="signal peptide" evidence="2">
    <location>
        <begin position="1"/>
        <end position="33"/>
    </location>
</feature>
<evidence type="ECO:0000256" key="1">
    <source>
        <dbReference type="SAM" id="MobiDB-lite"/>
    </source>
</evidence>